<reference evidence="1" key="1">
    <citation type="submission" date="2015-07" db="EMBL/GenBank/DDBJ databases">
        <title>Adaptation to a free-living lifestyle via gene acquisitions in the diplomonad Trepomonas sp. PC1.</title>
        <authorList>
            <person name="Xu F."/>
            <person name="Jerlstrom-Hultqvist J."/>
            <person name="Kolisko M."/>
            <person name="Simpson A.G.B."/>
            <person name="Roger A.J."/>
            <person name="Svard S.G."/>
            <person name="Andersson J.O."/>
        </authorList>
    </citation>
    <scope>NUCLEOTIDE SEQUENCE</scope>
    <source>
        <strain evidence="1">PC1</strain>
    </source>
</reference>
<proteinExistence type="predicted"/>
<accession>A0A146JZZ2</accession>
<feature type="non-terminal residue" evidence="1">
    <location>
        <position position="749"/>
    </location>
</feature>
<dbReference type="EMBL" id="GDID01006383">
    <property type="protein sequence ID" value="JAP90223.1"/>
    <property type="molecule type" value="Transcribed_RNA"/>
</dbReference>
<sequence>LVYNDKEQLILLFVEHLQTVNYLKIYISNLGFSMQLNDQFIVMGANLKQTLKQMELRILGAGQITKIFILQGKSDYLQLFPANIQKFVKDRQTIIEFEDQMAQLKVNTIESNVQGVQMLSQILQQGLINQQMNLEELSLSQSFLASNTSIVDKIIGKIQNYPSQTEEKEQKQQISFTFQRDKNEFSNQLVILKTNELFYFDTEYELNYDVMLQILHTSKQVKLLLRIILMLDYSKLTQEQLNGIIPSLCPELQQEMLYQVYYQTELTYSTTLPGVPQKFFLKPKITSFTELLLEIHKFLTKQQTNLQDQLLKMLEYKYLYLRHQNFEQDYCFVNRFSYEHFDSLMRLILSQFQLLQHESQQFLTDLVINLNILYILSEKANDQHTQALQQIAKLVHVSNIEQLFFNLYEIYTRVQPKLQKKPDIYLFEGKVVLSQFQIPLLKQLMRFQAIGFKKNLARWVSVQISCIQFNKDVQQFINGLNCRNSITFVALQLNNPLLSGILVKHWIAQISTQQDLLEDAVRFFNLGSLEGLQIFFVRYFQQFLKCDLCDPTLDKTDLNISKQFVEEATNCFLQLYLQNAKCECLFLFLLRVLARSSHVQQLLRLLQVFLFTDRESWFVRQLFQVDFDVKLLSQYITDKVEINEYESQVQGKSKVVQLQQIIGLFLVCNKKKIQYQCDVEFYKYQNKNESEAENEIEYQFMMEYYGKIVDVKMIQKQNTDLLKKMFQNQIQREKQKIEQTKQLAEKFWR</sequence>
<protein>
    <submittedName>
        <fullName evidence="1">Uncharacterized protein</fullName>
    </submittedName>
</protein>
<organism evidence="1">
    <name type="scientific">Trepomonas sp. PC1</name>
    <dbReference type="NCBI Taxonomy" id="1076344"/>
    <lineage>
        <taxon>Eukaryota</taxon>
        <taxon>Metamonada</taxon>
        <taxon>Diplomonadida</taxon>
        <taxon>Hexamitidae</taxon>
        <taxon>Hexamitinae</taxon>
        <taxon>Trepomonas</taxon>
    </lineage>
</organism>
<evidence type="ECO:0000313" key="1">
    <source>
        <dbReference type="EMBL" id="JAP90223.1"/>
    </source>
</evidence>
<gene>
    <name evidence="1" type="ORF">TPC1_30282</name>
</gene>
<dbReference type="AlphaFoldDB" id="A0A146JZZ2"/>
<feature type="non-terminal residue" evidence="1">
    <location>
        <position position="1"/>
    </location>
</feature>
<name>A0A146JZZ2_9EUKA</name>